<dbReference type="Proteomes" id="UP000500741">
    <property type="component" value="Chromosome"/>
</dbReference>
<keyword evidence="8" id="KW-1185">Reference proteome</keyword>
<accession>A0A6G8AYI7</accession>
<comment type="similarity">
    <text evidence="6">Belongs to the methyltransferase superfamily. RNA methyltransferase RsmG family.</text>
</comment>
<dbReference type="PIRSF" id="PIRSF003078">
    <property type="entry name" value="GidB"/>
    <property type="match status" value="1"/>
</dbReference>
<evidence type="ECO:0000256" key="1">
    <source>
        <dbReference type="ARBA" id="ARBA00022490"/>
    </source>
</evidence>
<dbReference type="NCBIfam" id="TIGR00138">
    <property type="entry name" value="rsmG_gidB"/>
    <property type="match status" value="1"/>
</dbReference>
<comment type="subcellular location">
    <subcellularLocation>
        <location evidence="6">Cytoplasm</location>
    </subcellularLocation>
</comment>
<organism evidence="7 8">
    <name type="scientific">Weissella coleopterorum</name>
    <dbReference type="NCBI Taxonomy" id="2714949"/>
    <lineage>
        <taxon>Bacteria</taxon>
        <taxon>Bacillati</taxon>
        <taxon>Bacillota</taxon>
        <taxon>Bacilli</taxon>
        <taxon>Lactobacillales</taxon>
        <taxon>Lactobacillaceae</taxon>
        <taxon>Weissella</taxon>
    </lineage>
</organism>
<feature type="binding site" evidence="6">
    <location>
        <position position="84"/>
    </location>
    <ligand>
        <name>S-adenosyl-L-methionine</name>
        <dbReference type="ChEBI" id="CHEBI:59789"/>
    </ligand>
</feature>
<proteinExistence type="inferred from homology"/>
<keyword evidence="4 6" id="KW-0808">Transferase</keyword>
<name>A0A6G8AYI7_9LACO</name>
<dbReference type="InterPro" id="IPR003682">
    <property type="entry name" value="rRNA_ssu_MeTfrase_G"/>
</dbReference>
<dbReference type="EC" id="2.1.1.-" evidence="6"/>
<dbReference type="Pfam" id="PF02527">
    <property type="entry name" value="GidB"/>
    <property type="match status" value="1"/>
</dbReference>
<dbReference type="SUPFAM" id="SSF53335">
    <property type="entry name" value="S-adenosyl-L-methionine-dependent methyltransferases"/>
    <property type="match status" value="1"/>
</dbReference>
<dbReference type="RefSeq" id="WP_166009232.1">
    <property type="nucleotide sequence ID" value="NZ_CP049888.1"/>
</dbReference>
<sequence length="239" mass="26596">MNPEEFETALAKKGIILNERQLEQYQIYYDYLIEINQVMDLTNIVEKNEVYLKHFFDSLTLAWAYPNLQTQALKLVDVGAGAGFPSLPLKIAFPQLNIVIVDSLQKRINFLNQLIEKLELDGVQAIHQRAEIFGAKNASTRATFDVATARALKAMPMLVEMTLPLVKQGGVLLAMKGSRASEELRAASEAIPTVGGAVEAQIDVDLPNGDARKIVVIKKIKNTPAKYPRKFSDIKNKTL</sequence>
<dbReference type="GO" id="GO:0070043">
    <property type="term" value="F:rRNA (guanine-N7-)-methyltransferase activity"/>
    <property type="evidence" value="ECO:0007669"/>
    <property type="project" value="UniProtKB-UniRule"/>
</dbReference>
<dbReference type="EMBL" id="CP049888">
    <property type="protein sequence ID" value="QIL50029.1"/>
    <property type="molecule type" value="Genomic_DNA"/>
</dbReference>
<dbReference type="GO" id="GO:0005829">
    <property type="term" value="C:cytosol"/>
    <property type="evidence" value="ECO:0007669"/>
    <property type="project" value="TreeGrafter"/>
</dbReference>
<evidence type="ECO:0000256" key="5">
    <source>
        <dbReference type="ARBA" id="ARBA00022691"/>
    </source>
</evidence>
<dbReference type="KEGG" id="wco:G7084_01050"/>
<keyword evidence="3 6" id="KW-0489">Methyltransferase</keyword>
<keyword evidence="1 6" id="KW-0963">Cytoplasm</keyword>
<feature type="binding site" evidence="6">
    <location>
        <position position="79"/>
    </location>
    <ligand>
        <name>S-adenosyl-L-methionine</name>
        <dbReference type="ChEBI" id="CHEBI:59789"/>
    </ligand>
</feature>
<keyword evidence="2 6" id="KW-0698">rRNA processing</keyword>
<dbReference type="PANTHER" id="PTHR31760">
    <property type="entry name" value="S-ADENOSYL-L-METHIONINE-DEPENDENT METHYLTRANSFERASES SUPERFAMILY PROTEIN"/>
    <property type="match status" value="1"/>
</dbReference>
<keyword evidence="5 6" id="KW-0949">S-adenosyl-L-methionine</keyword>
<feature type="binding site" evidence="6">
    <location>
        <position position="150"/>
    </location>
    <ligand>
        <name>S-adenosyl-L-methionine</name>
        <dbReference type="ChEBI" id="CHEBI:59789"/>
    </ligand>
</feature>
<dbReference type="FunFam" id="3.40.50.150:FF:000041">
    <property type="entry name" value="Ribosomal RNA small subunit methyltransferase G"/>
    <property type="match status" value="1"/>
</dbReference>
<evidence type="ECO:0000256" key="4">
    <source>
        <dbReference type="ARBA" id="ARBA00022679"/>
    </source>
</evidence>
<dbReference type="Gene3D" id="3.40.50.150">
    <property type="entry name" value="Vaccinia Virus protein VP39"/>
    <property type="match status" value="1"/>
</dbReference>
<evidence type="ECO:0000313" key="8">
    <source>
        <dbReference type="Proteomes" id="UP000500741"/>
    </source>
</evidence>
<evidence type="ECO:0000256" key="6">
    <source>
        <dbReference type="HAMAP-Rule" id="MF_00074"/>
    </source>
</evidence>
<dbReference type="InterPro" id="IPR029063">
    <property type="entry name" value="SAM-dependent_MTases_sf"/>
</dbReference>
<comment type="caution">
    <text evidence="6">Lacks conserved residue(s) required for the propagation of feature annotation.</text>
</comment>
<protein>
    <recommendedName>
        <fullName evidence="6">Ribosomal RNA small subunit methyltransferase G</fullName>
        <ecNumber evidence="6">2.1.1.-</ecNumber>
    </recommendedName>
    <alternativeName>
        <fullName evidence="6">16S rRNA 7-methylguanosine methyltransferase</fullName>
        <shortName evidence="6">16S rRNA m7G methyltransferase</shortName>
    </alternativeName>
</protein>
<comment type="function">
    <text evidence="6">Specifically methylates the N7 position of a guanine in 16S rRNA.</text>
</comment>
<evidence type="ECO:0000256" key="3">
    <source>
        <dbReference type="ARBA" id="ARBA00022603"/>
    </source>
</evidence>
<dbReference type="PANTHER" id="PTHR31760:SF0">
    <property type="entry name" value="S-ADENOSYL-L-METHIONINE-DEPENDENT METHYLTRANSFERASES SUPERFAMILY PROTEIN"/>
    <property type="match status" value="1"/>
</dbReference>
<gene>
    <name evidence="6 7" type="primary">rsmG</name>
    <name evidence="7" type="ORF">G7084_01050</name>
</gene>
<feature type="binding site" evidence="6">
    <location>
        <begin position="130"/>
        <end position="131"/>
    </location>
    <ligand>
        <name>S-adenosyl-L-methionine</name>
        <dbReference type="ChEBI" id="CHEBI:59789"/>
    </ligand>
</feature>
<evidence type="ECO:0000313" key="7">
    <source>
        <dbReference type="EMBL" id="QIL50029.1"/>
    </source>
</evidence>
<dbReference type="AlphaFoldDB" id="A0A6G8AYI7"/>
<evidence type="ECO:0000256" key="2">
    <source>
        <dbReference type="ARBA" id="ARBA00022552"/>
    </source>
</evidence>
<reference evidence="7 8" key="1">
    <citation type="submission" date="2020-03" db="EMBL/GenBank/DDBJ databases">
        <title>Weissella sp. nov., isolated from Cybister lewisianus.</title>
        <authorList>
            <person name="Hyun D.-W."/>
            <person name="Bae J.-W."/>
        </authorList>
    </citation>
    <scope>NUCLEOTIDE SEQUENCE [LARGE SCALE GENOMIC DNA]</scope>
    <source>
        <strain evidence="7 8">HDW19</strain>
    </source>
</reference>
<dbReference type="HAMAP" id="MF_00074">
    <property type="entry name" value="16SrRNA_methyltr_G"/>
    <property type="match status" value="1"/>
</dbReference>